<feature type="transmembrane region" description="Helical" evidence="8">
    <location>
        <begin position="89"/>
        <end position="113"/>
    </location>
</feature>
<sequence length="266" mass="31189">MTQHTADERYPTPPPRGWVSAVLCWVTSLLMALALYMVFFYAPTEKTMGVVQRIFYFHVSLAWIAFLAFFLVMIASIGYLVTKKTRWDVWAYASAEIGTLFCTLVLITGSLWAKPIWNTWWTWDMRLTTTLVLWLMYVGYLMLRNYTEGERGAKYGAVFGIIAFIDVPFVYFSIRWWRTLHPAPVIAGDTDSGLESAMLTTLFVCLITFMGLFFYLLQQRVMITHMQHDMEKIRRTIAHQPAEYGFRVENQDFVIEEYNFDRYKKL</sequence>
<dbReference type="PRINTS" id="PR01386">
    <property type="entry name" value="CCMCBIOGNSIS"/>
</dbReference>
<gene>
    <name evidence="10" type="ORF">GF339_17395</name>
</gene>
<dbReference type="InterPro" id="IPR003557">
    <property type="entry name" value="Cyt_c_biogenesis_CcmC"/>
</dbReference>
<dbReference type="Pfam" id="PF01578">
    <property type="entry name" value="Cytochrom_C_asm"/>
    <property type="match status" value="1"/>
</dbReference>
<name>A0A9D5JXY9_9BACT</name>
<evidence type="ECO:0000256" key="4">
    <source>
        <dbReference type="ARBA" id="ARBA00022692"/>
    </source>
</evidence>
<comment type="similarity">
    <text evidence="2">Belongs to the CcmC/CycZ/HelC family.</text>
</comment>
<comment type="subcellular location">
    <subcellularLocation>
        <location evidence="1">Membrane</location>
        <topology evidence="1">Multi-pass membrane protein</topology>
    </subcellularLocation>
</comment>
<evidence type="ECO:0000256" key="3">
    <source>
        <dbReference type="ARBA" id="ARBA00016463"/>
    </source>
</evidence>
<feature type="transmembrane region" description="Helical" evidence="8">
    <location>
        <begin position="21"/>
        <end position="42"/>
    </location>
</feature>
<evidence type="ECO:0000313" key="10">
    <source>
        <dbReference type="EMBL" id="MBD3326364.1"/>
    </source>
</evidence>
<keyword evidence="5" id="KW-0201">Cytochrome c-type biogenesis</keyword>
<reference evidence="10" key="1">
    <citation type="submission" date="2019-11" db="EMBL/GenBank/DDBJ databases">
        <title>Microbial mats filling the niche in hypersaline microbial mats.</title>
        <authorList>
            <person name="Wong H.L."/>
            <person name="Macleod F.I."/>
            <person name="White R.A. III"/>
            <person name="Burns B.P."/>
        </authorList>
    </citation>
    <scope>NUCLEOTIDE SEQUENCE</scope>
    <source>
        <strain evidence="10">Rbin_158</strain>
    </source>
</reference>
<organism evidence="10 11">
    <name type="scientific">candidate division KSB3 bacterium</name>
    <dbReference type="NCBI Taxonomy" id="2044937"/>
    <lineage>
        <taxon>Bacteria</taxon>
        <taxon>candidate division KSB3</taxon>
    </lineage>
</organism>
<evidence type="ECO:0000256" key="8">
    <source>
        <dbReference type="SAM" id="Phobius"/>
    </source>
</evidence>
<dbReference type="PANTHER" id="PTHR30071">
    <property type="entry name" value="HEME EXPORTER PROTEIN C"/>
    <property type="match status" value="1"/>
</dbReference>
<dbReference type="InterPro" id="IPR045062">
    <property type="entry name" value="Cyt_c_biogenesis_CcsA/CcmC"/>
</dbReference>
<feature type="transmembrane region" description="Helical" evidence="8">
    <location>
        <begin position="197"/>
        <end position="217"/>
    </location>
</feature>
<feature type="transmembrane region" description="Helical" evidence="8">
    <location>
        <begin position="54"/>
        <end position="82"/>
    </location>
</feature>
<dbReference type="GO" id="GO:0017004">
    <property type="term" value="P:cytochrome complex assembly"/>
    <property type="evidence" value="ECO:0007669"/>
    <property type="project" value="UniProtKB-KW"/>
</dbReference>
<dbReference type="EMBL" id="WJJP01000568">
    <property type="protein sequence ID" value="MBD3326364.1"/>
    <property type="molecule type" value="Genomic_DNA"/>
</dbReference>
<dbReference type="GO" id="GO:0005886">
    <property type="term" value="C:plasma membrane"/>
    <property type="evidence" value="ECO:0007669"/>
    <property type="project" value="TreeGrafter"/>
</dbReference>
<dbReference type="AlphaFoldDB" id="A0A9D5JXY9"/>
<feature type="transmembrane region" description="Helical" evidence="8">
    <location>
        <begin position="155"/>
        <end position="177"/>
    </location>
</feature>
<keyword evidence="7 8" id="KW-0472">Membrane</keyword>
<protein>
    <recommendedName>
        <fullName evidence="3">Heme exporter protein C</fullName>
    </recommendedName>
</protein>
<evidence type="ECO:0000256" key="7">
    <source>
        <dbReference type="ARBA" id="ARBA00023136"/>
    </source>
</evidence>
<comment type="caution">
    <text evidence="10">The sequence shown here is derived from an EMBL/GenBank/DDBJ whole genome shotgun (WGS) entry which is preliminary data.</text>
</comment>
<evidence type="ECO:0000313" key="11">
    <source>
        <dbReference type="Proteomes" id="UP000649604"/>
    </source>
</evidence>
<evidence type="ECO:0000256" key="2">
    <source>
        <dbReference type="ARBA" id="ARBA00005840"/>
    </source>
</evidence>
<evidence type="ECO:0000256" key="1">
    <source>
        <dbReference type="ARBA" id="ARBA00004141"/>
    </source>
</evidence>
<dbReference type="PANTHER" id="PTHR30071:SF1">
    <property type="entry name" value="CYTOCHROME B_B6 PROTEIN-RELATED"/>
    <property type="match status" value="1"/>
</dbReference>
<keyword evidence="6 8" id="KW-1133">Transmembrane helix</keyword>
<dbReference type="InterPro" id="IPR002541">
    <property type="entry name" value="Cyt_c_assembly"/>
</dbReference>
<dbReference type="Proteomes" id="UP000649604">
    <property type="component" value="Unassembled WGS sequence"/>
</dbReference>
<feature type="domain" description="Cytochrome c assembly protein" evidence="9">
    <location>
        <begin position="22"/>
        <end position="181"/>
    </location>
</feature>
<evidence type="ECO:0000256" key="6">
    <source>
        <dbReference type="ARBA" id="ARBA00022989"/>
    </source>
</evidence>
<proteinExistence type="inferred from homology"/>
<keyword evidence="4 8" id="KW-0812">Transmembrane</keyword>
<evidence type="ECO:0000256" key="5">
    <source>
        <dbReference type="ARBA" id="ARBA00022748"/>
    </source>
</evidence>
<accession>A0A9D5JXY9</accession>
<dbReference type="GO" id="GO:0020037">
    <property type="term" value="F:heme binding"/>
    <property type="evidence" value="ECO:0007669"/>
    <property type="project" value="InterPro"/>
</dbReference>
<dbReference type="GO" id="GO:0015232">
    <property type="term" value="F:heme transmembrane transporter activity"/>
    <property type="evidence" value="ECO:0007669"/>
    <property type="project" value="InterPro"/>
</dbReference>
<feature type="transmembrane region" description="Helical" evidence="8">
    <location>
        <begin position="125"/>
        <end position="143"/>
    </location>
</feature>
<evidence type="ECO:0000259" key="9">
    <source>
        <dbReference type="Pfam" id="PF01578"/>
    </source>
</evidence>